<dbReference type="AlphaFoldDB" id="A0A931FBX2"/>
<feature type="compositionally biased region" description="Low complexity" evidence="1">
    <location>
        <begin position="55"/>
        <end position="67"/>
    </location>
</feature>
<reference evidence="2" key="1">
    <citation type="submission" date="2020-11" db="EMBL/GenBank/DDBJ databases">
        <title>Isolation and identification of active actinomycetes.</title>
        <authorList>
            <person name="Yu B."/>
        </authorList>
    </citation>
    <scope>NUCLEOTIDE SEQUENCE</scope>
    <source>
        <strain evidence="2">NEAU-YB345</strain>
    </source>
</reference>
<evidence type="ECO:0000256" key="1">
    <source>
        <dbReference type="SAM" id="MobiDB-lite"/>
    </source>
</evidence>
<dbReference type="Proteomes" id="UP000657385">
    <property type="component" value="Unassembled WGS sequence"/>
</dbReference>
<dbReference type="EMBL" id="JADPRT010000005">
    <property type="protein sequence ID" value="MBF9069122.1"/>
    <property type="molecule type" value="Genomic_DNA"/>
</dbReference>
<keyword evidence="3" id="KW-1185">Reference proteome</keyword>
<accession>A0A931FBX2</accession>
<name>A0A931FBX2_9ACTN</name>
<feature type="region of interest" description="Disordered" evidence="1">
    <location>
        <begin position="25"/>
        <end position="69"/>
    </location>
</feature>
<proteinExistence type="predicted"/>
<comment type="caution">
    <text evidence="2">The sequence shown here is derived from an EMBL/GenBank/DDBJ whole genome shotgun (WGS) entry which is preliminary data.</text>
</comment>
<sequence>MRKHTITQGRLQDVTHAAVGAVEAARAHSGHAMGSARSTAAHLKDSASQVHGSARDAAAGAQRTAGSLTARVRPHTAGRHWSATLGAAAAVTVALVAWRLARTTEDRERPSLSPRQV</sequence>
<protein>
    <submittedName>
        <fullName evidence="2">Uncharacterized protein</fullName>
    </submittedName>
</protein>
<dbReference type="RefSeq" id="WP_196194291.1">
    <property type="nucleotide sequence ID" value="NZ_JADPRT010000005.1"/>
</dbReference>
<gene>
    <name evidence="2" type="ORF">I2501_13945</name>
</gene>
<evidence type="ECO:0000313" key="3">
    <source>
        <dbReference type="Proteomes" id="UP000657385"/>
    </source>
</evidence>
<organism evidence="2 3">
    <name type="scientific">Streptacidiphilus fuscans</name>
    <dbReference type="NCBI Taxonomy" id="2789292"/>
    <lineage>
        <taxon>Bacteria</taxon>
        <taxon>Bacillati</taxon>
        <taxon>Actinomycetota</taxon>
        <taxon>Actinomycetes</taxon>
        <taxon>Kitasatosporales</taxon>
        <taxon>Streptomycetaceae</taxon>
        <taxon>Streptacidiphilus</taxon>
    </lineage>
</organism>
<evidence type="ECO:0000313" key="2">
    <source>
        <dbReference type="EMBL" id="MBF9069122.1"/>
    </source>
</evidence>